<protein>
    <submittedName>
        <fullName evidence="1">Uncharacterized protein</fullName>
    </submittedName>
</protein>
<name>A0A151IA71_9HYME</name>
<organism evidence="1 2">
    <name type="scientific">Cyphomyrmex costatus</name>
    <dbReference type="NCBI Taxonomy" id="456900"/>
    <lineage>
        <taxon>Eukaryota</taxon>
        <taxon>Metazoa</taxon>
        <taxon>Ecdysozoa</taxon>
        <taxon>Arthropoda</taxon>
        <taxon>Hexapoda</taxon>
        <taxon>Insecta</taxon>
        <taxon>Pterygota</taxon>
        <taxon>Neoptera</taxon>
        <taxon>Endopterygota</taxon>
        <taxon>Hymenoptera</taxon>
        <taxon>Apocrita</taxon>
        <taxon>Aculeata</taxon>
        <taxon>Formicoidea</taxon>
        <taxon>Formicidae</taxon>
        <taxon>Myrmicinae</taxon>
        <taxon>Cyphomyrmex</taxon>
    </lineage>
</organism>
<sequence length="100" mass="11794">MTKKDIKIFFTGSYQLSQAVSNLAEMVDKNGKLNVEYVKDVKNILKLNVPSRHISRTTYRCFLRYKPNSIGVSHRHLYYTRPLTFLYIPYIRCTLKLCTK</sequence>
<gene>
    <name evidence="1" type="ORF">ALC62_13283</name>
</gene>
<accession>A0A151IA71</accession>
<dbReference type="AlphaFoldDB" id="A0A151IA71"/>
<dbReference type="Proteomes" id="UP000078542">
    <property type="component" value="Unassembled WGS sequence"/>
</dbReference>
<evidence type="ECO:0000313" key="2">
    <source>
        <dbReference type="Proteomes" id="UP000078542"/>
    </source>
</evidence>
<keyword evidence="2" id="KW-1185">Reference proteome</keyword>
<reference evidence="1 2" key="1">
    <citation type="submission" date="2016-03" db="EMBL/GenBank/DDBJ databases">
        <title>Cyphomyrmex costatus WGS genome.</title>
        <authorList>
            <person name="Nygaard S."/>
            <person name="Hu H."/>
            <person name="Boomsma J."/>
            <person name="Zhang G."/>
        </authorList>
    </citation>
    <scope>NUCLEOTIDE SEQUENCE [LARGE SCALE GENOMIC DNA]</scope>
    <source>
        <strain evidence="1">MS0001</strain>
        <tissue evidence="1">Whole body</tissue>
    </source>
</reference>
<evidence type="ECO:0000313" key="1">
    <source>
        <dbReference type="EMBL" id="KYM96062.1"/>
    </source>
</evidence>
<proteinExistence type="predicted"/>
<dbReference type="EMBL" id="KQ978235">
    <property type="protein sequence ID" value="KYM96062.1"/>
    <property type="molecule type" value="Genomic_DNA"/>
</dbReference>